<dbReference type="InterPro" id="IPR046335">
    <property type="entry name" value="LacI/GalR-like_sensor"/>
</dbReference>
<comment type="caution">
    <text evidence="6">The sequence shown here is derived from an EMBL/GenBank/DDBJ whole genome shotgun (WGS) entry which is preliminary data.</text>
</comment>
<keyword evidence="4" id="KW-0804">Transcription</keyword>
<keyword evidence="1" id="KW-0678">Repressor</keyword>
<evidence type="ECO:0000256" key="1">
    <source>
        <dbReference type="ARBA" id="ARBA00022491"/>
    </source>
</evidence>
<dbReference type="EMBL" id="BAVS01000032">
    <property type="protein sequence ID" value="GAE94852.1"/>
    <property type="molecule type" value="Genomic_DNA"/>
</dbReference>
<keyword evidence="3" id="KW-0238">DNA-binding</keyword>
<dbReference type="PANTHER" id="PTHR30146">
    <property type="entry name" value="LACI-RELATED TRANSCRIPTIONAL REPRESSOR"/>
    <property type="match status" value="1"/>
</dbReference>
<dbReference type="eggNOG" id="COG1609">
    <property type="taxonomic scope" value="Bacteria"/>
</dbReference>
<reference evidence="6 7" key="1">
    <citation type="journal article" date="2014" name="Genome Announc.">
        <title>Draft Genome Sequence of the Boron-Tolerant and Moderately Halotolerant Bacterium Gracilibacillus boraciitolerans JCM 21714T.</title>
        <authorList>
            <person name="Ahmed I."/>
            <person name="Oshima K."/>
            <person name="Suda W."/>
            <person name="Kitamura K."/>
            <person name="Iida T."/>
            <person name="Ohmori Y."/>
            <person name="Fujiwara T."/>
            <person name="Hattori M."/>
            <person name="Ohkuma M."/>
        </authorList>
    </citation>
    <scope>NUCLEOTIDE SEQUENCE [LARGE SCALE GENOMIC DNA]</scope>
    <source>
        <strain evidence="6 7">JCM 21714</strain>
    </source>
</reference>
<dbReference type="STRING" id="1298598.JCM21714_4049"/>
<evidence type="ECO:0000313" key="6">
    <source>
        <dbReference type="EMBL" id="GAE94852.1"/>
    </source>
</evidence>
<keyword evidence="7" id="KW-1185">Reference proteome</keyword>
<feature type="domain" description="Transcriptional regulator LacI/GalR-like sensor" evidence="5">
    <location>
        <begin position="82"/>
        <end position="235"/>
    </location>
</feature>
<dbReference type="Pfam" id="PF13377">
    <property type="entry name" value="Peripla_BP_3"/>
    <property type="match status" value="1"/>
</dbReference>
<dbReference type="PANTHER" id="PTHR30146:SF148">
    <property type="entry name" value="HTH-TYPE TRANSCRIPTIONAL REPRESSOR PURR-RELATED"/>
    <property type="match status" value="1"/>
</dbReference>
<proteinExistence type="predicted"/>
<dbReference type="InterPro" id="IPR028082">
    <property type="entry name" value="Peripla_BP_I"/>
</dbReference>
<organism evidence="6 7">
    <name type="scientific">Gracilibacillus boraciitolerans JCM 21714</name>
    <dbReference type="NCBI Taxonomy" id="1298598"/>
    <lineage>
        <taxon>Bacteria</taxon>
        <taxon>Bacillati</taxon>
        <taxon>Bacillota</taxon>
        <taxon>Bacilli</taxon>
        <taxon>Bacillales</taxon>
        <taxon>Bacillaceae</taxon>
        <taxon>Gracilibacillus</taxon>
    </lineage>
</organism>
<dbReference type="SUPFAM" id="SSF53822">
    <property type="entry name" value="Periplasmic binding protein-like I"/>
    <property type="match status" value="1"/>
</dbReference>
<gene>
    <name evidence="6" type="ORF">JCM21714_4049</name>
</gene>
<protein>
    <submittedName>
        <fullName evidence="6">Transcriptional regulator</fullName>
    </submittedName>
</protein>
<evidence type="ECO:0000256" key="4">
    <source>
        <dbReference type="ARBA" id="ARBA00023163"/>
    </source>
</evidence>
<evidence type="ECO:0000256" key="3">
    <source>
        <dbReference type="ARBA" id="ARBA00023125"/>
    </source>
</evidence>
<evidence type="ECO:0000313" key="7">
    <source>
        <dbReference type="Proteomes" id="UP000019102"/>
    </source>
</evidence>
<dbReference type="Gene3D" id="3.40.50.2300">
    <property type="match status" value="2"/>
</dbReference>
<evidence type="ECO:0000259" key="5">
    <source>
        <dbReference type="Pfam" id="PF13377"/>
    </source>
</evidence>
<dbReference type="Proteomes" id="UP000019102">
    <property type="component" value="Unassembled WGS sequence"/>
</dbReference>
<dbReference type="GO" id="GO:0000976">
    <property type="term" value="F:transcription cis-regulatory region binding"/>
    <property type="evidence" value="ECO:0007669"/>
    <property type="project" value="TreeGrafter"/>
</dbReference>
<keyword evidence="2" id="KW-0805">Transcription regulation</keyword>
<dbReference type="CDD" id="cd06267">
    <property type="entry name" value="PBP1_LacI_sugar_binding-like"/>
    <property type="match status" value="1"/>
</dbReference>
<dbReference type="GO" id="GO:0003700">
    <property type="term" value="F:DNA-binding transcription factor activity"/>
    <property type="evidence" value="ECO:0007669"/>
    <property type="project" value="TreeGrafter"/>
</dbReference>
<dbReference type="AlphaFoldDB" id="W4VNR2"/>
<accession>W4VNR2</accession>
<sequence>MSGYDILLFSNEQFKQDDGSYLARCKHFGVDGCLIISSDDIEAIIEELIKSEIPCIGIDIKISGPNTSYVTTDNKMLSVYVVQYLYNNSIKDIAYIGGEQESYVAKNRKKRFINIMECLSLPIVNDWIETGDFFAESGYLAMKRILIKKSYPKAVYAISDLMALGAIEAIQEHGLRVPEDIGVIGCDDIEACQFSKPKLTTIKQDKETIGKLSAQMLQYLIQHKQDIEPKLVERQLVICDS</sequence>
<name>W4VNR2_9BACI</name>
<evidence type="ECO:0000256" key="2">
    <source>
        <dbReference type="ARBA" id="ARBA00023015"/>
    </source>
</evidence>